<reference evidence="2 3" key="1">
    <citation type="journal article" date="2013" name="Int. J. Syst. Evol. Microbiol.">
        <title>Marinoscillum luteum sp. nov., isolated from marine sediment.</title>
        <authorList>
            <person name="Cha I.T."/>
            <person name="Park S.J."/>
            <person name="Kim S.J."/>
            <person name="Kim J.G."/>
            <person name="Jung M.Y."/>
            <person name="Shin K.S."/>
            <person name="Kwon K.K."/>
            <person name="Yang S.H."/>
            <person name="Seo Y.S."/>
            <person name="Rhee S.K."/>
        </authorList>
    </citation>
    <scope>NUCLEOTIDE SEQUENCE [LARGE SCALE GENOMIC DNA]</scope>
    <source>
        <strain evidence="2 3">KCTC 23939</strain>
    </source>
</reference>
<accession>A0ABW7NCE7</accession>
<dbReference type="EMBL" id="JBIPKE010000019">
    <property type="protein sequence ID" value="MFH6985241.1"/>
    <property type="molecule type" value="Genomic_DNA"/>
</dbReference>
<dbReference type="RefSeq" id="WP_395418717.1">
    <property type="nucleotide sequence ID" value="NZ_JBIPKE010000019.1"/>
</dbReference>
<organism evidence="2 3">
    <name type="scientific">Marinoscillum luteum</name>
    <dbReference type="NCBI Taxonomy" id="861051"/>
    <lineage>
        <taxon>Bacteria</taxon>
        <taxon>Pseudomonadati</taxon>
        <taxon>Bacteroidota</taxon>
        <taxon>Cytophagia</taxon>
        <taxon>Cytophagales</taxon>
        <taxon>Reichenbachiellaceae</taxon>
        <taxon>Marinoscillum</taxon>
    </lineage>
</organism>
<feature type="domain" description="PoNi C-terminal" evidence="1">
    <location>
        <begin position="31"/>
        <end position="143"/>
    </location>
</feature>
<dbReference type="Gene3D" id="1.10.3920.10">
    <property type="entry name" value="PA2201 C-terminal domain-like"/>
    <property type="match status" value="1"/>
</dbReference>
<dbReference type="SUPFAM" id="SSF140731">
    <property type="entry name" value="PA2201 C-terminal domain-like"/>
    <property type="match status" value="1"/>
</dbReference>
<dbReference type="InterPro" id="IPR028983">
    <property type="entry name" value="PA2201-like_C"/>
</dbReference>
<dbReference type="Proteomes" id="UP001610063">
    <property type="component" value="Unassembled WGS sequence"/>
</dbReference>
<proteinExistence type="predicted"/>
<protein>
    <submittedName>
        <fullName evidence="2">PoNe immunity protein domain-containing protein</fullName>
    </submittedName>
</protein>
<name>A0ABW7NCE7_9BACT</name>
<dbReference type="InterPro" id="IPR015025">
    <property type="entry name" value="PoNi_C"/>
</dbReference>
<dbReference type="Pfam" id="PF08929">
    <property type="entry name" value="PoNi_C"/>
    <property type="match status" value="1"/>
</dbReference>
<evidence type="ECO:0000313" key="2">
    <source>
        <dbReference type="EMBL" id="MFH6985241.1"/>
    </source>
</evidence>
<evidence type="ECO:0000259" key="1">
    <source>
        <dbReference type="Pfam" id="PF08929"/>
    </source>
</evidence>
<sequence>MLWMLSLGYLLDVSNEEFKKLVEVIDQDKVKDKLYEFIISAKLEDRKFIEEESYRDVFYIRDIFSKLRDATQVHDQMEAASLIKGFLNKDWYKGHKDAGWYNSHQSRYDTYSGYWCFEAAAVTCIMGLDDSSYRDQQYYPKDLVHYYRANH</sequence>
<comment type="caution">
    <text evidence="2">The sequence shown here is derived from an EMBL/GenBank/DDBJ whole genome shotgun (WGS) entry which is preliminary data.</text>
</comment>
<keyword evidence="3" id="KW-1185">Reference proteome</keyword>
<evidence type="ECO:0000313" key="3">
    <source>
        <dbReference type="Proteomes" id="UP001610063"/>
    </source>
</evidence>
<gene>
    <name evidence="2" type="ORF">ACHKAR_17445</name>
</gene>